<dbReference type="PATRIC" id="fig|2033.6.peg.1027"/>
<keyword evidence="1" id="KW-0472">Membrane</keyword>
<feature type="transmembrane region" description="Helical" evidence="1">
    <location>
        <begin position="293"/>
        <end position="313"/>
    </location>
</feature>
<evidence type="ECO:0000313" key="2">
    <source>
        <dbReference type="EMBL" id="KTR87830.1"/>
    </source>
</evidence>
<organism evidence="2 3">
    <name type="scientific">Microbacterium testaceum</name>
    <name type="common">Aureobacterium testaceum</name>
    <name type="synonym">Brevibacterium testaceum</name>
    <dbReference type="NCBI Taxonomy" id="2033"/>
    <lineage>
        <taxon>Bacteria</taxon>
        <taxon>Bacillati</taxon>
        <taxon>Actinomycetota</taxon>
        <taxon>Actinomycetes</taxon>
        <taxon>Micrococcales</taxon>
        <taxon>Microbacteriaceae</taxon>
        <taxon>Microbacterium</taxon>
    </lineage>
</organism>
<dbReference type="Gene3D" id="3.30.565.10">
    <property type="entry name" value="Histidine kinase-like ATPase, C-terminal domain"/>
    <property type="match status" value="1"/>
</dbReference>
<name>A0A147EST4_MICTE</name>
<protein>
    <recommendedName>
        <fullName evidence="4">Signal transduction histidine kinase</fullName>
    </recommendedName>
</protein>
<dbReference type="Proteomes" id="UP000075025">
    <property type="component" value="Unassembled WGS sequence"/>
</dbReference>
<keyword evidence="1" id="KW-1133">Transmembrane helix</keyword>
<comment type="caution">
    <text evidence="2">The sequence shown here is derived from an EMBL/GenBank/DDBJ whole genome shotgun (WGS) entry which is preliminary data.</text>
</comment>
<accession>A0A147EST4</accession>
<keyword evidence="1" id="KW-0812">Transmembrane</keyword>
<dbReference type="OrthoDB" id="5043518at2"/>
<dbReference type="AlphaFoldDB" id="A0A147EST4"/>
<evidence type="ECO:0000256" key="1">
    <source>
        <dbReference type="SAM" id="Phobius"/>
    </source>
</evidence>
<feature type="transmembrane region" description="Helical" evidence="1">
    <location>
        <begin position="115"/>
        <end position="135"/>
    </location>
</feature>
<dbReference type="InterPro" id="IPR036890">
    <property type="entry name" value="HATPase_C_sf"/>
</dbReference>
<dbReference type="EMBL" id="LDRT01000157">
    <property type="protein sequence ID" value="KTR87830.1"/>
    <property type="molecule type" value="Genomic_DNA"/>
</dbReference>
<dbReference type="RefSeq" id="WP_058625177.1">
    <property type="nucleotide sequence ID" value="NZ_LDRT01000157.1"/>
</dbReference>
<evidence type="ECO:0008006" key="4">
    <source>
        <dbReference type="Google" id="ProtNLM"/>
    </source>
</evidence>
<feature type="transmembrane region" description="Helical" evidence="1">
    <location>
        <begin position="261"/>
        <end position="281"/>
    </location>
</feature>
<feature type="transmembrane region" description="Helical" evidence="1">
    <location>
        <begin position="236"/>
        <end position="255"/>
    </location>
</feature>
<feature type="transmembrane region" description="Helical" evidence="1">
    <location>
        <begin position="21"/>
        <end position="41"/>
    </location>
</feature>
<gene>
    <name evidence="2" type="ORF">NS220_16995</name>
</gene>
<feature type="transmembrane region" description="Helical" evidence="1">
    <location>
        <begin position="47"/>
        <end position="66"/>
    </location>
</feature>
<feature type="transmembrane region" description="Helical" evidence="1">
    <location>
        <begin position="319"/>
        <end position="343"/>
    </location>
</feature>
<feature type="transmembrane region" description="Helical" evidence="1">
    <location>
        <begin position="78"/>
        <end position="95"/>
    </location>
</feature>
<proteinExistence type="predicted"/>
<reference evidence="2 3" key="1">
    <citation type="journal article" date="2016" name="Front. Microbiol.">
        <title>Genomic Resource of Rice Seed Associated Bacteria.</title>
        <authorList>
            <person name="Midha S."/>
            <person name="Bansal K."/>
            <person name="Sharma S."/>
            <person name="Kumar N."/>
            <person name="Patil P.P."/>
            <person name="Chaudhry V."/>
            <person name="Patil P.B."/>
        </authorList>
    </citation>
    <scope>NUCLEOTIDE SEQUENCE [LARGE SCALE GENOMIC DNA]</scope>
    <source>
        <strain evidence="2 3">NS220</strain>
    </source>
</reference>
<sequence>MTTLWPAVRRALTGGRFVTGWTFVAVFVVSVTLLAPLPVGLSVLPRALVGAAGAAAVSAVWAGVALVERAASDPRVRAGVIVSALVLTAAARPPLQDALSRLGELPVPPPADAPLRLLTNLVVWTIALIGTAALVDVARSIRETNALLAQVLAQWDGSAARVRGYTTAARADILAAADLLAAARFETTADVRALTVDLRTHAHRLDERAIAPPAPGDPLDARAPRAVPRRPSRLRLPPPGLAATVYALAVLPYALRSVAPVDLLVGFCIALLSGAAADLAARLPPLRRRPRARGTLFVTTTLLAGLTLAAVAMGQGVPLATASLAVLAYPALAFALAAGRSTAHALRVERRRLSSALAARGRADDLGTRRVRAALRRAAVLLHADAQGAAVQFVLRHPDAAPADLAVFAAELRGLGGELRTVLDRPTPPAAADSLGPVLQTWGAVMPVSADVSDAASAALRTDPALARDVIDVVSEGLLNAAKHARERTARVEVRVTGTAGGPRLSVRIVSPGAPAPRARLRPGSHAARRGARLRAEGADAVLEAVFAVEDPTTTTRSVVWTEHSDGTPRHRA</sequence>
<evidence type="ECO:0000313" key="3">
    <source>
        <dbReference type="Proteomes" id="UP000075025"/>
    </source>
</evidence>